<gene>
    <name evidence="3" type="ORF">LG943_11750</name>
</gene>
<protein>
    <submittedName>
        <fullName evidence="3">Uncharacterized protein</fullName>
    </submittedName>
</protein>
<keyword evidence="2" id="KW-0812">Transmembrane</keyword>
<evidence type="ECO:0000256" key="1">
    <source>
        <dbReference type="SAM" id="MobiDB-lite"/>
    </source>
</evidence>
<dbReference type="EMBL" id="JAJAQC010000016">
    <property type="protein sequence ID" value="MDA0564989.1"/>
    <property type="molecule type" value="Genomic_DNA"/>
</dbReference>
<keyword evidence="2" id="KW-1133">Transmembrane helix</keyword>
<evidence type="ECO:0000313" key="4">
    <source>
        <dbReference type="Proteomes" id="UP001140076"/>
    </source>
</evidence>
<feature type="compositionally biased region" description="Low complexity" evidence="1">
    <location>
        <begin position="160"/>
        <end position="171"/>
    </location>
</feature>
<evidence type="ECO:0000256" key="2">
    <source>
        <dbReference type="SAM" id="Phobius"/>
    </source>
</evidence>
<dbReference type="Proteomes" id="UP001140076">
    <property type="component" value="Unassembled WGS sequence"/>
</dbReference>
<name>A0A9X3SH93_9ACTN</name>
<comment type="caution">
    <text evidence="3">The sequence shown here is derived from an EMBL/GenBank/DDBJ whole genome shotgun (WGS) entry which is preliminary data.</text>
</comment>
<feature type="compositionally biased region" description="Basic and acidic residues" evidence="1">
    <location>
        <begin position="172"/>
        <end position="187"/>
    </location>
</feature>
<keyword evidence="2" id="KW-0472">Membrane</keyword>
<proteinExistence type="predicted"/>
<feature type="transmembrane region" description="Helical" evidence="2">
    <location>
        <begin position="6"/>
        <end position="27"/>
    </location>
</feature>
<evidence type="ECO:0000313" key="3">
    <source>
        <dbReference type="EMBL" id="MDA0564989.1"/>
    </source>
</evidence>
<organism evidence="3 4">
    <name type="scientific">Streptomonospora mangrovi</name>
    <dbReference type="NCBI Taxonomy" id="2883123"/>
    <lineage>
        <taxon>Bacteria</taxon>
        <taxon>Bacillati</taxon>
        <taxon>Actinomycetota</taxon>
        <taxon>Actinomycetes</taxon>
        <taxon>Streptosporangiales</taxon>
        <taxon>Nocardiopsidaceae</taxon>
        <taxon>Streptomonospora</taxon>
    </lineage>
</organism>
<dbReference type="AlphaFoldDB" id="A0A9X3SH93"/>
<dbReference type="RefSeq" id="WP_270072257.1">
    <property type="nucleotide sequence ID" value="NZ_JAJAQC010000016.1"/>
</dbReference>
<keyword evidence="4" id="KW-1185">Reference proteome</keyword>
<sequence length="187" mass="21009">MSTVWAVGIIIAACAVFAIWCLVRWTAQPRTYFRGGLADPERRRFPWWQRGRLAPQTVVEEPADRGIMDTSIDHEAATLIEGPRHESVPISTSIDREARKLAEEDATGEPAPDHAVEVHRPAVRHEAELEPDPVRQRRLAAEEHEKAAEEYRRAAEAREPGGAPADEPAGGEIRRTHTFDRTNRDNV</sequence>
<feature type="region of interest" description="Disordered" evidence="1">
    <location>
        <begin position="124"/>
        <end position="187"/>
    </location>
</feature>
<feature type="compositionally biased region" description="Basic and acidic residues" evidence="1">
    <location>
        <begin position="124"/>
        <end position="159"/>
    </location>
</feature>
<reference evidence="3" key="1">
    <citation type="submission" date="2021-10" db="EMBL/GenBank/DDBJ databases">
        <title>Streptomonospora sp. nov., isolated from mangrove soil.</title>
        <authorList>
            <person name="Chen X."/>
            <person name="Ge X."/>
            <person name="Liu W."/>
        </authorList>
    </citation>
    <scope>NUCLEOTIDE SEQUENCE</scope>
    <source>
        <strain evidence="3">S1-112</strain>
    </source>
</reference>
<accession>A0A9X3SH93</accession>